<keyword evidence="3" id="KW-1185">Reference proteome</keyword>
<organism evidence="2 3">
    <name type="scientific">Penicillium capsulatum</name>
    <dbReference type="NCBI Taxonomy" id="69766"/>
    <lineage>
        <taxon>Eukaryota</taxon>
        <taxon>Fungi</taxon>
        <taxon>Dikarya</taxon>
        <taxon>Ascomycota</taxon>
        <taxon>Pezizomycotina</taxon>
        <taxon>Eurotiomycetes</taxon>
        <taxon>Eurotiomycetidae</taxon>
        <taxon>Eurotiales</taxon>
        <taxon>Aspergillaceae</taxon>
        <taxon>Penicillium</taxon>
    </lineage>
</organism>
<evidence type="ECO:0000313" key="2">
    <source>
        <dbReference type="EMBL" id="KAJ5162061.1"/>
    </source>
</evidence>
<proteinExistence type="predicted"/>
<gene>
    <name evidence="2" type="ORF">N7492_007453</name>
</gene>
<reference evidence="2" key="2">
    <citation type="journal article" date="2023" name="IMA Fungus">
        <title>Comparative genomic study of the Penicillium genus elucidates a diverse pangenome and 15 lateral gene transfer events.</title>
        <authorList>
            <person name="Petersen C."/>
            <person name="Sorensen T."/>
            <person name="Nielsen M.R."/>
            <person name="Sondergaard T.E."/>
            <person name="Sorensen J.L."/>
            <person name="Fitzpatrick D.A."/>
            <person name="Frisvad J.C."/>
            <person name="Nielsen K.L."/>
        </authorList>
    </citation>
    <scope>NUCLEOTIDE SEQUENCE</scope>
    <source>
        <strain evidence="2">IBT 21917</strain>
    </source>
</reference>
<protein>
    <submittedName>
        <fullName evidence="2">Uncharacterized protein</fullName>
    </submittedName>
</protein>
<feature type="transmembrane region" description="Helical" evidence="1">
    <location>
        <begin position="182"/>
        <end position="207"/>
    </location>
</feature>
<dbReference type="EMBL" id="JAPQKO010000005">
    <property type="protein sequence ID" value="KAJ5162061.1"/>
    <property type="molecule type" value="Genomic_DNA"/>
</dbReference>
<reference evidence="2" key="1">
    <citation type="submission" date="2022-11" db="EMBL/GenBank/DDBJ databases">
        <authorList>
            <person name="Petersen C."/>
        </authorList>
    </citation>
    <scope>NUCLEOTIDE SEQUENCE</scope>
    <source>
        <strain evidence="2">IBT 21917</strain>
    </source>
</reference>
<evidence type="ECO:0000313" key="3">
    <source>
        <dbReference type="Proteomes" id="UP001146351"/>
    </source>
</evidence>
<comment type="caution">
    <text evidence="2">The sequence shown here is derived from an EMBL/GenBank/DDBJ whole genome shotgun (WGS) entry which is preliminary data.</text>
</comment>
<sequence>MSSNSSAAGSHPSSWDYRESNFLQRNRVLHWVRLGLSALISAVSIAAIACEAVPYQHYRDTVRWAWTGLALWPLNFDIRPTVVALACASIVAFLNLTYMTVALLPSPHSRIKVLNIGASISALAGSTTTLVGILLIIYRPVSSYPDGFTYNETLHSWTCRWRASGDIPSPLYFTRDCQSTRAGFTLLCTALGLEILMGLAAAAGAWFQRDVGRRREEQLQLEKLDVATKQVYRP</sequence>
<keyword evidence="1" id="KW-1133">Transmembrane helix</keyword>
<dbReference type="Proteomes" id="UP001146351">
    <property type="component" value="Unassembled WGS sequence"/>
</dbReference>
<accession>A0A9W9LM30</accession>
<keyword evidence="1" id="KW-0812">Transmembrane</keyword>
<evidence type="ECO:0000256" key="1">
    <source>
        <dbReference type="SAM" id="Phobius"/>
    </source>
</evidence>
<dbReference type="AlphaFoldDB" id="A0A9W9LM30"/>
<name>A0A9W9LM30_9EURO</name>
<dbReference type="OrthoDB" id="3890746at2759"/>
<feature type="transmembrane region" description="Helical" evidence="1">
    <location>
        <begin position="82"/>
        <end position="104"/>
    </location>
</feature>
<feature type="transmembrane region" description="Helical" evidence="1">
    <location>
        <begin position="116"/>
        <end position="138"/>
    </location>
</feature>
<feature type="transmembrane region" description="Helical" evidence="1">
    <location>
        <begin position="28"/>
        <end position="49"/>
    </location>
</feature>
<keyword evidence="1" id="KW-0472">Membrane</keyword>